<evidence type="ECO:0000313" key="9">
    <source>
        <dbReference type="EMBL" id="QDU88503.1"/>
    </source>
</evidence>
<comment type="catalytic activity">
    <reaction evidence="1 7">
        <text>an S-substituted glutathione + H2O = an S-substituted L-cysteinylglycine + L-glutamate</text>
        <dbReference type="Rhea" id="RHEA:59468"/>
        <dbReference type="ChEBI" id="CHEBI:15377"/>
        <dbReference type="ChEBI" id="CHEBI:29985"/>
        <dbReference type="ChEBI" id="CHEBI:90779"/>
        <dbReference type="ChEBI" id="CHEBI:143103"/>
        <dbReference type="EC" id="3.4.19.13"/>
    </reaction>
</comment>
<evidence type="ECO:0000256" key="6">
    <source>
        <dbReference type="PIRSR" id="PIRSR600101-2"/>
    </source>
</evidence>
<evidence type="ECO:0000256" key="3">
    <source>
        <dbReference type="ARBA" id="ARBA00023315"/>
    </source>
</evidence>
<dbReference type="GO" id="GO:0103068">
    <property type="term" value="F:leukotriene C4 gamma-glutamyl transferase activity"/>
    <property type="evidence" value="ECO:0007669"/>
    <property type="project" value="UniProtKB-EC"/>
</dbReference>
<feature type="binding site" evidence="6">
    <location>
        <position position="418"/>
    </location>
    <ligand>
        <name>L-glutamate</name>
        <dbReference type="ChEBI" id="CHEBI:29985"/>
    </ligand>
</feature>
<feature type="binding site" evidence="6">
    <location>
        <begin position="394"/>
        <end position="396"/>
    </location>
    <ligand>
        <name>L-glutamate</name>
        <dbReference type="ChEBI" id="CHEBI:29985"/>
    </ligand>
</feature>
<dbReference type="GO" id="GO:0006751">
    <property type="term" value="P:glutathione catabolic process"/>
    <property type="evidence" value="ECO:0007669"/>
    <property type="project" value="UniProtKB-UniRule"/>
</dbReference>
<dbReference type="InterPro" id="IPR000101">
    <property type="entry name" value="GGT_peptidase"/>
</dbReference>
<dbReference type="InterPro" id="IPR029055">
    <property type="entry name" value="Ntn_hydrolases_N"/>
</dbReference>
<keyword evidence="7" id="KW-0865">Zymogen</keyword>
<dbReference type="GO" id="GO:0006750">
    <property type="term" value="P:glutathione biosynthetic process"/>
    <property type="evidence" value="ECO:0007669"/>
    <property type="project" value="UniProtKB-KW"/>
</dbReference>
<dbReference type="NCBIfam" id="TIGR00066">
    <property type="entry name" value="g_glut_trans"/>
    <property type="match status" value="1"/>
</dbReference>
<evidence type="ECO:0000256" key="8">
    <source>
        <dbReference type="SAM" id="SignalP"/>
    </source>
</evidence>
<keyword evidence="10" id="KW-1185">Reference proteome</keyword>
<dbReference type="RefSeq" id="WP_145283495.1">
    <property type="nucleotide sequence ID" value="NZ_CP036291.1"/>
</dbReference>
<evidence type="ECO:0000256" key="2">
    <source>
        <dbReference type="ARBA" id="ARBA00001089"/>
    </source>
</evidence>
<comment type="subunit">
    <text evidence="7">This enzyme consists of two polypeptide chains, which are synthesized in precursor form from a single polypeptide.</text>
</comment>
<dbReference type="OrthoDB" id="9781342at2"/>
<evidence type="ECO:0000256" key="4">
    <source>
        <dbReference type="ARBA" id="ARBA00047417"/>
    </source>
</evidence>
<feature type="binding site" evidence="6">
    <location>
        <position position="98"/>
    </location>
    <ligand>
        <name>L-glutamate</name>
        <dbReference type="ChEBI" id="CHEBI:29985"/>
    </ligand>
</feature>
<protein>
    <recommendedName>
        <fullName evidence="7">Glutathione hydrolase proenzyme</fullName>
        <ecNumber evidence="7">2.3.2.2</ecNumber>
        <ecNumber evidence="7">3.4.19.13</ecNumber>
    </recommendedName>
    <component>
        <recommendedName>
            <fullName evidence="7">Glutathione hydrolase large chain</fullName>
        </recommendedName>
    </component>
    <component>
        <recommendedName>
            <fullName evidence="7">Glutathione hydrolase small chain</fullName>
        </recommendedName>
    </component>
</protein>
<dbReference type="UniPathway" id="UPA00204"/>
<dbReference type="GO" id="GO:0036374">
    <property type="term" value="F:glutathione hydrolase activity"/>
    <property type="evidence" value="ECO:0007669"/>
    <property type="project" value="UniProtKB-UniRule"/>
</dbReference>
<dbReference type="EC" id="3.4.19.13" evidence="7"/>
<keyword evidence="7" id="KW-0317">Glutathione biosynthesis</keyword>
<keyword evidence="7 9" id="KW-0808">Transferase</keyword>
<name>A0A518DAM8_9BACT</name>
<dbReference type="KEGG" id="pnd:Pla175_18810"/>
<dbReference type="Gene3D" id="3.60.20.40">
    <property type="match status" value="1"/>
</dbReference>
<comment type="similarity">
    <text evidence="7">Belongs to the gamma-glutamyltransferase family.</text>
</comment>
<proteinExistence type="inferred from homology"/>
<dbReference type="Gene3D" id="1.10.246.130">
    <property type="match status" value="1"/>
</dbReference>
<gene>
    <name evidence="9" type="primary">ggt</name>
    <name evidence="9" type="ORF">Pla175_18810</name>
</gene>
<comment type="PTM">
    <text evidence="7">Cleaved by autocatalysis into a large and a small subunit.</text>
</comment>
<dbReference type="Proteomes" id="UP000317429">
    <property type="component" value="Chromosome"/>
</dbReference>
<dbReference type="InterPro" id="IPR043137">
    <property type="entry name" value="GGT_ssub_C"/>
</dbReference>
<dbReference type="PANTHER" id="PTHR43199:SF6">
    <property type="entry name" value="GLUTATHIONE HYDROLASE PROENZYME"/>
    <property type="match status" value="1"/>
</dbReference>
<organism evidence="9 10">
    <name type="scientific">Pirellulimonas nuda</name>
    <dbReference type="NCBI Taxonomy" id="2528009"/>
    <lineage>
        <taxon>Bacteria</taxon>
        <taxon>Pseudomonadati</taxon>
        <taxon>Planctomycetota</taxon>
        <taxon>Planctomycetia</taxon>
        <taxon>Pirellulales</taxon>
        <taxon>Lacipirellulaceae</taxon>
        <taxon>Pirellulimonas</taxon>
    </lineage>
</organism>
<accession>A0A518DAM8</accession>
<keyword evidence="8" id="KW-0732">Signal</keyword>
<evidence type="ECO:0000256" key="1">
    <source>
        <dbReference type="ARBA" id="ARBA00001049"/>
    </source>
</evidence>
<feature type="binding site" evidence="6">
    <location>
        <position position="470"/>
    </location>
    <ligand>
        <name>L-glutamate</name>
        <dbReference type="ChEBI" id="CHEBI:29985"/>
    </ligand>
</feature>
<keyword evidence="3 7" id="KW-0012">Acyltransferase</keyword>
<comment type="catalytic activity">
    <reaction evidence="4 7">
        <text>an N-terminal (5-L-glutamyl)-[peptide] + an alpha-amino acid = 5-L-glutamyl amino acid + an N-terminal L-alpha-aminoacyl-[peptide]</text>
        <dbReference type="Rhea" id="RHEA:23904"/>
        <dbReference type="Rhea" id="RHEA-COMP:9780"/>
        <dbReference type="Rhea" id="RHEA-COMP:9795"/>
        <dbReference type="ChEBI" id="CHEBI:77644"/>
        <dbReference type="ChEBI" id="CHEBI:78597"/>
        <dbReference type="ChEBI" id="CHEBI:78599"/>
        <dbReference type="ChEBI" id="CHEBI:78608"/>
        <dbReference type="EC" id="2.3.2.2"/>
    </reaction>
</comment>
<dbReference type="EMBL" id="CP036291">
    <property type="protein sequence ID" value="QDU88503.1"/>
    <property type="molecule type" value="Genomic_DNA"/>
</dbReference>
<sequence length="565" mass="59251" precursor="true">MTSRRLVAATWGFIAVLISAAQCDAGRAVGDAWGVATVHPIATQAAEDVFREGGNALDAAVCAALTLGVVDNHNSGIGGGCLILVRTPDGEILAIDGRETAPAAASREMYFVDGVADTALSQTGPLAIATPGALAAYQLALDKCGSRPLARLLAPGARAAAEGFPIDRNYANSIRKYAAELLANAGPDDPRLHADHSPLRQGETLVQTDLANTYRKVAENGVDWFYRGPFASITDHWMKQHGGVMRAEDLANYQAKQREPIRSTYHGYTVVGFPPPSSGGIHIAQLLALMEPYDLRAISQKSPADGVHLVAEGMKLVFADRAYWLGDADFAEVPKGLIDPKYLEGLAAKISPDHATPVPRHGTPSGWSGDLFGRHTTHIAAADAKGYWVAITATVNTSFGSKVVIPGTGVVMNNEMDDFSIQPGVPNAFGLVGAANNAVEPGKRPLSSMTPTIVLNDAGAPVLTVGAAGGPKIITQVALAVLRTLGKGEPLEQAIASPRFHHQWLPDELGLEAGTPPEIRRALEAKGHKTYTLPTAGVTQAIGLDAQGRFIAVNDPRAAGKAAAQ</sequence>
<evidence type="ECO:0000256" key="7">
    <source>
        <dbReference type="RuleBase" id="RU368036"/>
    </source>
</evidence>
<dbReference type="PRINTS" id="PR01210">
    <property type="entry name" value="GGTRANSPTASE"/>
</dbReference>
<feature type="signal peptide" evidence="8">
    <location>
        <begin position="1"/>
        <end position="20"/>
    </location>
</feature>
<keyword evidence="7" id="KW-0378">Hydrolase</keyword>
<comment type="catalytic activity">
    <reaction evidence="2 7">
        <text>glutathione + H2O = L-cysteinylglycine + L-glutamate</text>
        <dbReference type="Rhea" id="RHEA:28807"/>
        <dbReference type="ChEBI" id="CHEBI:15377"/>
        <dbReference type="ChEBI" id="CHEBI:29985"/>
        <dbReference type="ChEBI" id="CHEBI:57925"/>
        <dbReference type="ChEBI" id="CHEBI:61694"/>
        <dbReference type="EC" id="3.4.19.13"/>
    </reaction>
</comment>
<dbReference type="AlphaFoldDB" id="A0A518DAM8"/>
<feature type="binding site" evidence="6">
    <location>
        <begin position="447"/>
        <end position="448"/>
    </location>
    <ligand>
        <name>L-glutamate</name>
        <dbReference type="ChEBI" id="CHEBI:29985"/>
    </ligand>
</feature>
<feature type="active site" description="Nucleophile" evidence="5">
    <location>
        <position position="376"/>
    </location>
</feature>
<comment type="pathway">
    <text evidence="7">Sulfur metabolism; glutathione metabolism.</text>
</comment>
<evidence type="ECO:0000313" key="10">
    <source>
        <dbReference type="Proteomes" id="UP000317429"/>
    </source>
</evidence>
<feature type="chain" id="PRO_5022040303" description="Glutathione hydrolase proenzyme" evidence="8">
    <location>
        <begin position="21"/>
        <end position="565"/>
    </location>
</feature>
<reference evidence="9 10" key="1">
    <citation type="submission" date="2019-02" db="EMBL/GenBank/DDBJ databases">
        <title>Deep-cultivation of Planctomycetes and their phenomic and genomic characterization uncovers novel biology.</title>
        <authorList>
            <person name="Wiegand S."/>
            <person name="Jogler M."/>
            <person name="Boedeker C."/>
            <person name="Pinto D."/>
            <person name="Vollmers J."/>
            <person name="Rivas-Marin E."/>
            <person name="Kohn T."/>
            <person name="Peeters S.H."/>
            <person name="Heuer A."/>
            <person name="Rast P."/>
            <person name="Oberbeckmann S."/>
            <person name="Bunk B."/>
            <person name="Jeske O."/>
            <person name="Meyerdierks A."/>
            <person name="Storesund J.E."/>
            <person name="Kallscheuer N."/>
            <person name="Luecker S."/>
            <person name="Lage O.M."/>
            <person name="Pohl T."/>
            <person name="Merkel B.J."/>
            <person name="Hornburger P."/>
            <person name="Mueller R.-W."/>
            <person name="Bruemmer F."/>
            <person name="Labrenz M."/>
            <person name="Spormann A.M."/>
            <person name="Op den Camp H."/>
            <person name="Overmann J."/>
            <person name="Amann R."/>
            <person name="Jetten M.S.M."/>
            <person name="Mascher T."/>
            <person name="Medema M.H."/>
            <person name="Devos D.P."/>
            <person name="Kaster A.-K."/>
            <person name="Ovreas L."/>
            <person name="Rohde M."/>
            <person name="Galperin M.Y."/>
            <person name="Jogler C."/>
        </authorList>
    </citation>
    <scope>NUCLEOTIDE SEQUENCE [LARGE SCALE GENOMIC DNA]</scope>
    <source>
        <strain evidence="9 10">Pla175</strain>
    </source>
</reference>
<dbReference type="SUPFAM" id="SSF56235">
    <property type="entry name" value="N-terminal nucleophile aminohydrolases (Ntn hydrolases)"/>
    <property type="match status" value="1"/>
</dbReference>
<dbReference type="InterPro" id="IPR043138">
    <property type="entry name" value="GGT_lsub"/>
</dbReference>
<dbReference type="EC" id="2.3.2.2" evidence="7"/>
<dbReference type="Pfam" id="PF01019">
    <property type="entry name" value="G_glu_transpept"/>
    <property type="match status" value="1"/>
</dbReference>
<dbReference type="InterPro" id="IPR051792">
    <property type="entry name" value="GGT_bact"/>
</dbReference>
<evidence type="ECO:0000256" key="5">
    <source>
        <dbReference type="PIRSR" id="PIRSR600101-1"/>
    </source>
</evidence>
<dbReference type="PANTHER" id="PTHR43199">
    <property type="entry name" value="GLUTATHIONE HYDROLASE"/>
    <property type="match status" value="1"/>
</dbReference>